<proteinExistence type="predicted"/>
<evidence type="ECO:0008006" key="3">
    <source>
        <dbReference type="Google" id="ProtNLM"/>
    </source>
</evidence>
<reference evidence="1" key="1">
    <citation type="submission" date="2019-10" db="EMBL/GenBank/DDBJ databases">
        <title>Description of Paenibacillus glebae sp. nov.</title>
        <authorList>
            <person name="Carlier A."/>
            <person name="Qi S."/>
        </authorList>
    </citation>
    <scope>NUCLEOTIDE SEQUENCE</scope>
    <source>
        <strain evidence="1">LMG 31456</strain>
    </source>
</reference>
<evidence type="ECO:0000313" key="2">
    <source>
        <dbReference type="Proteomes" id="UP000641588"/>
    </source>
</evidence>
<sequence length="599" mass="67996">MSIAILYEVHQEVRRLFIAGSGVAAGDFRLSKLLPQLQKLGESAPVFRRLSEAIQQVVEASAESSSVKLLELGTLLHSILYTQGTSEIKGELKRFGPSGSLGMTSVPYRKLRPLIEALTQRGPGRLEIVRQANEEGLFHDMRTHIPAVLGLEDTYAEIADYMAEAVIPYIGAPALPILLKQLQLNGGKADARMLLLIHRIGGMEYRELFLRAIEAGSTEVKLAAIDIWSGYPEFEGRLVELSRDKKKEVRRAALFALAKLPSDKAIDALMNALVGKEYSIALEPIQACLDDRLTARLLLYADELVTKATTGSLDEQTVERLATVVNGMEGRRTEQVTHFLISVISNHFFNQKETDAIREHAAKLLLHADRPEANAFLRNLHHQPDQRLIAYSFQAALRDLPPDAVYEEYALQVRNKDHFAAKELLRVMYNRTQPLMHRRGGIHTEAADIHWDSRWVHVFVDINEEELVCRLADEQDRKVTSYLVDKWKVAPQMMKPRTASILFALYKLRHKETPELLLQSLEGAVARQIYYLDRDWLSLMRLLPAQYTERLEKFAEKLTYESVKQQMIEVVESVKANVQDESKDNKGVGWIEWMKSKLL</sequence>
<dbReference type="EMBL" id="WHOD01000003">
    <property type="protein sequence ID" value="NOU91720.1"/>
    <property type="molecule type" value="Genomic_DNA"/>
</dbReference>
<keyword evidence="2" id="KW-1185">Reference proteome</keyword>
<dbReference type="Proteomes" id="UP000641588">
    <property type="component" value="Unassembled WGS sequence"/>
</dbReference>
<comment type="caution">
    <text evidence="1">The sequence shown here is derived from an EMBL/GenBank/DDBJ whole genome shotgun (WGS) entry which is preliminary data.</text>
</comment>
<dbReference type="InterPro" id="IPR016024">
    <property type="entry name" value="ARM-type_fold"/>
</dbReference>
<dbReference type="SUPFAM" id="SSF48371">
    <property type="entry name" value="ARM repeat"/>
    <property type="match status" value="1"/>
</dbReference>
<dbReference type="InterPro" id="IPR004155">
    <property type="entry name" value="PBS_lyase_HEAT"/>
</dbReference>
<evidence type="ECO:0000313" key="1">
    <source>
        <dbReference type="EMBL" id="NOU91720.1"/>
    </source>
</evidence>
<gene>
    <name evidence="1" type="ORF">GC093_00505</name>
</gene>
<dbReference type="Pfam" id="PF03130">
    <property type="entry name" value="HEAT_PBS"/>
    <property type="match status" value="1"/>
</dbReference>
<organism evidence="1 2">
    <name type="scientific">Paenibacillus foliorum</name>
    <dbReference type="NCBI Taxonomy" id="2654974"/>
    <lineage>
        <taxon>Bacteria</taxon>
        <taxon>Bacillati</taxon>
        <taxon>Bacillota</taxon>
        <taxon>Bacilli</taxon>
        <taxon>Bacillales</taxon>
        <taxon>Paenibacillaceae</taxon>
        <taxon>Paenibacillus</taxon>
    </lineage>
</organism>
<dbReference type="AlphaFoldDB" id="A0A972JYI3"/>
<dbReference type="InterPro" id="IPR011989">
    <property type="entry name" value="ARM-like"/>
</dbReference>
<protein>
    <recommendedName>
        <fullName evidence="3">HEAT repeat domain-containing protein</fullName>
    </recommendedName>
</protein>
<accession>A0A972JYI3</accession>
<dbReference type="Gene3D" id="1.25.10.10">
    <property type="entry name" value="Leucine-rich Repeat Variant"/>
    <property type="match status" value="1"/>
</dbReference>
<dbReference type="RefSeq" id="WP_171649884.1">
    <property type="nucleotide sequence ID" value="NZ_WHOD01000003.1"/>
</dbReference>
<name>A0A972JYI3_9BACL</name>